<organism evidence="9 10">
    <name type="scientific">Roseibium hamelinense</name>
    <dbReference type="NCBI Taxonomy" id="150831"/>
    <lineage>
        <taxon>Bacteria</taxon>
        <taxon>Pseudomonadati</taxon>
        <taxon>Pseudomonadota</taxon>
        <taxon>Alphaproteobacteria</taxon>
        <taxon>Hyphomicrobiales</taxon>
        <taxon>Stappiaceae</taxon>
        <taxon>Roseibium</taxon>
    </lineage>
</organism>
<proteinExistence type="inferred from homology"/>
<comment type="catalytic activity">
    <reaction evidence="1">
        <text>7,8-dihydroneopterin = 6-hydroxymethyl-7,8-dihydropterin + glycolaldehyde</text>
        <dbReference type="Rhea" id="RHEA:10540"/>
        <dbReference type="ChEBI" id="CHEBI:17001"/>
        <dbReference type="ChEBI" id="CHEBI:17071"/>
        <dbReference type="ChEBI" id="CHEBI:44841"/>
        <dbReference type="EC" id="4.1.2.25"/>
    </reaction>
</comment>
<feature type="domain" description="Dihydroneopterin aldolase/epimerase" evidence="8">
    <location>
        <begin position="20"/>
        <end position="131"/>
    </location>
</feature>
<dbReference type="PANTHER" id="PTHR42844">
    <property type="entry name" value="DIHYDRONEOPTERIN ALDOLASE 1-RELATED"/>
    <property type="match status" value="1"/>
</dbReference>
<name>A0A562SPK6_9HYPH</name>
<comment type="caution">
    <text evidence="9">The sequence shown here is derived from an EMBL/GenBank/DDBJ whole genome shotgun (WGS) entry which is preliminary data.</text>
</comment>
<dbReference type="InterPro" id="IPR006157">
    <property type="entry name" value="FolB_dom"/>
</dbReference>
<dbReference type="SUPFAM" id="SSF55620">
    <property type="entry name" value="Tetrahydrobiopterin biosynthesis enzymes-like"/>
    <property type="match status" value="1"/>
</dbReference>
<evidence type="ECO:0000313" key="10">
    <source>
        <dbReference type="Proteomes" id="UP000320593"/>
    </source>
</evidence>
<dbReference type="AlphaFoldDB" id="A0A562SPK6"/>
<dbReference type="InterPro" id="IPR006156">
    <property type="entry name" value="Dihydroneopterin_aldolase"/>
</dbReference>
<dbReference type="Gene3D" id="3.30.1130.10">
    <property type="match status" value="1"/>
</dbReference>
<dbReference type="Proteomes" id="UP000320593">
    <property type="component" value="Unassembled WGS sequence"/>
</dbReference>
<evidence type="ECO:0000256" key="4">
    <source>
        <dbReference type="ARBA" id="ARBA00013043"/>
    </source>
</evidence>
<dbReference type="RefSeq" id="WP_145345793.1">
    <property type="nucleotide sequence ID" value="NZ_SMLY01000080.1"/>
</dbReference>
<keyword evidence="5" id="KW-0289">Folate biosynthesis</keyword>
<accession>A0A562SPK6</accession>
<evidence type="ECO:0000256" key="1">
    <source>
        <dbReference type="ARBA" id="ARBA00001353"/>
    </source>
</evidence>
<dbReference type="Pfam" id="PF02152">
    <property type="entry name" value="FolB"/>
    <property type="match status" value="1"/>
</dbReference>
<dbReference type="GO" id="GO:0005737">
    <property type="term" value="C:cytoplasm"/>
    <property type="evidence" value="ECO:0007669"/>
    <property type="project" value="TreeGrafter"/>
</dbReference>
<reference evidence="9 10" key="1">
    <citation type="submission" date="2019-07" db="EMBL/GenBank/DDBJ databases">
        <title>Genomic Encyclopedia of Archaeal and Bacterial Type Strains, Phase II (KMG-II): from individual species to whole genera.</title>
        <authorList>
            <person name="Goeker M."/>
        </authorList>
    </citation>
    <scope>NUCLEOTIDE SEQUENCE [LARGE SCALE GENOMIC DNA]</scope>
    <source>
        <strain evidence="9 10">ATCC BAA-252</strain>
    </source>
</reference>
<evidence type="ECO:0000256" key="2">
    <source>
        <dbReference type="ARBA" id="ARBA00005013"/>
    </source>
</evidence>
<evidence type="ECO:0000256" key="3">
    <source>
        <dbReference type="ARBA" id="ARBA00005708"/>
    </source>
</evidence>
<comment type="similarity">
    <text evidence="3">Belongs to the DHNA family.</text>
</comment>
<dbReference type="EMBL" id="VLLF01000008">
    <property type="protein sequence ID" value="TWI82964.1"/>
    <property type="molecule type" value="Genomic_DNA"/>
</dbReference>
<evidence type="ECO:0000256" key="5">
    <source>
        <dbReference type="ARBA" id="ARBA00022909"/>
    </source>
</evidence>
<dbReference type="NCBIfam" id="TIGR00526">
    <property type="entry name" value="folB_dom"/>
    <property type="match status" value="1"/>
</dbReference>
<evidence type="ECO:0000256" key="6">
    <source>
        <dbReference type="ARBA" id="ARBA00023239"/>
    </source>
</evidence>
<comment type="pathway">
    <text evidence="2">Cofactor biosynthesis; tetrahydrofolate biosynthesis; 2-amino-4-hydroxy-6-hydroxymethyl-7,8-dihydropteridine diphosphate from 7,8-dihydroneopterin triphosphate: step 3/4.</text>
</comment>
<dbReference type="InterPro" id="IPR043133">
    <property type="entry name" value="GTP-CH-I_C/QueF"/>
</dbReference>
<dbReference type="GO" id="GO:0046656">
    <property type="term" value="P:folic acid biosynthetic process"/>
    <property type="evidence" value="ECO:0007669"/>
    <property type="project" value="UniProtKB-KW"/>
</dbReference>
<evidence type="ECO:0000256" key="7">
    <source>
        <dbReference type="ARBA" id="ARBA00032903"/>
    </source>
</evidence>
<keyword evidence="10" id="KW-1185">Reference proteome</keyword>
<sequence>MTKGIPPSSVRADDLSSDEIVIENLLVDTHIGVLDSEKGRTQKVCFNVSIRTVPGYAETVRDTGAYVSYADTVLFIEEKARFGAHVELVETWAEDVAAFVLRNPLAEEVSVRVTKSEIFQNAQGVGISIRRRRTAP</sequence>
<dbReference type="PANTHER" id="PTHR42844:SF1">
    <property type="entry name" value="DIHYDRONEOPTERIN ALDOLASE 1-RELATED"/>
    <property type="match status" value="1"/>
</dbReference>
<dbReference type="EC" id="4.1.2.25" evidence="4"/>
<gene>
    <name evidence="9" type="ORF">JM93_03480</name>
</gene>
<evidence type="ECO:0000259" key="8">
    <source>
        <dbReference type="SMART" id="SM00905"/>
    </source>
</evidence>
<dbReference type="SMART" id="SM00905">
    <property type="entry name" value="FolB"/>
    <property type="match status" value="1"/>
</dbReference>
<dbReference type="OrthoDB" id="7678026at2"/>
<evidence type="ECO:0000313" key="9">
    <source>
        <dbReference type="EMBL" id="TWI82964.1"/>
    </source>
</evidence>
<dbReference type="GO" id="GO:0004150">
    <property type="term" value="F:dihydroneopterin aldolase activity"/>
    <property type="evidence" value="ECO:0007669"/>
    <property type="project" value="UniProtKB-EC"/>
</dbReference>
<keyword evidence="6" id="KW-0456">Lyase</keyword>
<protein>
    <recommendedName>
        <fullName evidence="4">dihydroneopterin aldolase</fullName>
        <ecNumber evidence="4">4.1.2.25</ecNumber>
    </recommendedName>
    <alternativeName>
        <fullName evidence="7">7,8-dihydroneopterin aldolase</fullName>
    </alternativeName>
</protein>